<proteinExistence type="predicted"/>
<keyword evidence="3" id="KW-1185">Reference proteome</keyword>
<reference evidence="2 3" key="1">
    <citation type="submission" date="2017-11" db="EMBL/GenBank/DDBJ databases">
        <title>Draft genome sequence of magnetotactic bacterium Magnetospirillum kuznetsovii LBB-42.</title>
        <authorList>
            <person name="Grouzdev D.S."/>
            <person name="Rysina M.S."/>
            <person name="Baslerov R.V."/>
            <person name="Koziaeva V."/>
        </authorList>
    </citation>
    <scope>NUCLEOTIDE SEQUENCE [LARGE SCALE GENOMIC DNA]</scope>
    <source>
        <strain evidence="2 3">LBB-42</strain>
    </source>
</reference>
<dbReference type="RefSeq" id="WP_112142291.1">
    <property type="nucleotide sequence ID" value="NZ_PGTO01000002.1"/>
</dbReference>
<evidence type="ECO:0008006" key="4">
    <source>
        <dbReference type="Google" id="ProtNLM"/>
    </source>
</evidence>
<keyword evidence="1" id="KW-0732">Signal</keyword>
<evidence type="ECO:0000313" key="3">
    <source>
        <dbReference type="Proteomes" id="UP000251075"/>
    </source>
</evidence>
<evidence type="ECO:0000256" key="1">
    <source>
        <dbReference type="SAM" id="SignalP"/>
    </source>
</evidence>
<organism evidence="2 3">
    <name type="scientific">Paramagnetospirillum kuznetsovii</name>
    <dbReference type="NCBI Taxonomy" id="2053833"/>
    <lineage>
        <taxon>Bacteria</taxon>
        <taxon>Pseudomonadati</taxon>
        <taxon>Pseudomonadota</taxon>
        <taxon>Alphaproteobacteria</taxon>
        <taxon>Rhodospirillales</taxon>
        <taxon>Magnetospirillaceae</taxon>
        <taxon>Paramagnetospirillum</taxon>
    </lineage>
</organism>
<gene>
    <name evidence="2" type="ORF">CU669_02720</name>
</gene>
<protein>
    <recommendedName>
        <fullName evidence="4">Lipoprotein</fullName>
    </recommendedName>
</protein>
<feature type="signal peptide" evidence="1">
    <location>
        <begin position="1"/>
        <end position="21"/>
    </location>
</feature>
<evidence type="ECO:0000313" key="2">
    <source>
        <dbReference type="EMBL" id="RAU23095.1"/>
    </source>
</evidence>
<dbReference type="AlphaFoldDB" id="A0A364P1V4"/>
<dbReference type="PROSITE" id="PS51257">
    <property type="entry name" value="PROKAR_LIPOPROTEIN"/>
    <property type="match status" value="1"/>
</dbReference>
<comment type="caution">
    <text evidence="2">The sequence shown here is derived from an EMBL/GenBank/DDBJ whole genome shotgun (WGS) entry which is preliminary data.</text>
</comment>
<feature type="chain" id="PRO_5016570479" description="Lipoprotein" evidence="1">
    <location>
        <begin position="22"/>
        <end position="114"/>
    </location>
</feature>
<dbReference type="EMBL" id="PGTO01000002">
    <property type="protein sequence ID" value="RAU23095.1"/>
    <property type="molecule type" value="Genomic_DNA"/>
</dbReference>
<accession>A0A364P1V4</accession>
<sequence length="114" mass="11929">MIGIHRAGTLSLVLAACAALAACDGDPSDADMKAAVEQTYGSINKELGSVGKMIGKDLTTTIKAFKKLGCAKAEGNPGYRCDFEMTLNGPLGEKTEKASGRFVKGDKGWAVMEK</sequence>
<dbReference type="OrthoDB" id="7352860at2"/>
<name>A0A364P1V4_9PROT</name>
<dbReference type="Proteomes" id="UP000251075">
    <property type="component" value="Unassembled WGS sequence"/>
</dbReference>